<gene>
    <name evidence="2" type="ORF">LITE_LOCUS8985</name>
</gene>
<keyword evidence="3" id="KW-1185">Reference proteome</keyword>
<feature type="region of interest" description="Disordered" evidence="1">
    <location>
        <begin position="1"/>
        <end position="54"/>
    </location>
</feature>
<reference evidence="2" key="1">
    <citation type="submission" date="2022-08" db="EMBL/GenBank/DDBJ databases">
        <authorList>
            <person name="Gutierrez-Valencia J."/>
        </authorList>
    </citation>
    <scope>NUCLEOTIDE SEQUENCE</scope>
</reference>
<evidence type="ECO:0000313" key="3">
    <source>
        <dbReference type="Proteomes" id="UP001154282"/>
    </source>
</evidence>
<evidence type="ECO:0000313" key="2">
    <source>
        <dbReference type="EMBL" id="CAI0396119.1"/>
    </source>
</evidence>
<sequence>ATPHRSQPRLGAKSLGAEWITSAEGEHSVSQAKGEEERSFPSQEVVTSGPLTGL</sequence>
<dbReference type="Proteomes" id="UP001154282">
    <property type="component" value="Unassembled WGS sequence"/>
</dbReference>
<dbReference type="EMBL" id="CAMGYJ010000003">
    <property type="protein sequence ID" value="CAI0396119.1"/>
    <property type="molecule type" value="Genomic_DNA"/>
</dbReference>
<dbReference type="AlphaFoldDB" id="A0AAV0IF29"/>
<protein>
    <submittedName>
        <fullName evidence="2">Uncharacterized protein</fullName>
    </submittedName>
</protein>
<evidence type="ECO:0000256" key="1">
    <source>
        <dbReference type="SAM" id="MobiDB-lite"/>
    </source>
</evidence>
<accession>A0AAV0IF29</accession>
<comment type="caution">
    <text evidence="2">The sequence shown here is derived from an EMBL/GenBank/DDBJ whole genome shotgun (WGS) entry which is preliminary data.</text>
</comment>
<name>A0AAV0IF29_9ROSI</name>
<organism evidence="2 3">
    <name type="scientific">Linum tenue</name>
    <dbReference type="NCBI Taxonomy" id="586396"/>
    <lineage>
        <taxon>Eukaryota</taxon>
        <taxon>Viridiplantae</taxon>
        <taxon>Streptophyta</taxon>
        <taxon>Embryophyta</taxon>
        <taxon>Tracheophyta</taxon>
        <taxon>Spermatophyta</taxon>
        <taxon>Magnoliopsida</taxon>
        <taxon>eudicotyledons</taxon>
        <taxon>Gunneridae</taxon>
        <taxon>Pentapetalae</taxon>
        <taxon>rosids</taxon>
        <taxon>fabids</taxon>
        <taxon>Malpighiales</taxon>
        <taxon>Linaceae</taxon>
        <taxon>Linum</taxon>
    </lineage>
</organism>
<proteinExistence type="predicted"/>
<feature type="compositionally biased region" description="Polar residues" evidence="1">
    <location>
        <begin position="40"/>
        <end position="54"/>
    </location>
</feature>
<feature type="non-terminal residue" evidence="2">
    <location>
        <position position="1"/>
    </location>
</feature>